<proteinExistence type="predicted"/>
<dbReference type="RefSeq" id="WP_274272326.1">
    <property type="nucleotide sequence ID" value="NZ_CP117834.1"/>
</dbReference>
<keyword evidence="2" id="KW-1185">Reference proteome</keyword>
<protein>
    <recommendedName>
        <fullName evidence="3">Restriction endonuclease</fullName>
    </recommendedName>
</protein>
<dbReference type="EMBL" id="CP117834">
    <property type="protein sequence ID" value="WDF02744.1"/>
    <property type="molecule type" value="Genomic_DNA"/>
</dbReference>
<evidence type="ECO:0000313" key="1">
    <source>
        <dbReference type="EMBL" id="WDF02744.1"/>
    </source>
</evidence>
<reference evidence="1 2" key="1">
    <citation type="submission" date="2023-02" db="EMBL/GenBank/DDBJ databases">
        <authorList>
            <person name="Liu G."/>
        </authorList>
    </citation>
    <scope>NUCLEOTIDE SEQUENCE [LARGE SCALE GENOMIC DNA]</scope>
    <source>
        <strain evidence="1 2">DSM 23008</strain>
    </source>
</reference>
<gene>
    <name evidence="1" type="ORF">PQ477_14710</name>
</gene>
<accession>A0ABY7W557</accession>
<organism evidence="1 2">
    <name type="scientific">Shouchella hunanensis</name>
    <dbReference type="NCBI Taxonomy" id="766894"/>
    <lineage>
        <taxon>Bacteria</taxon>
        <taxon>Bacillati</taxon>
        <taxon>Bacillota</taxon>
        <taxon>Bacilli</taxon>
        <taxon>Bacillales</taxon>
        <taxon>Bacillaceae</taxon>
        <taxon>Shouchella</taxon>
    </lineage>
</organism>
<evidence type="ECO:0008006" key="3">
    <source>
        <dbReference type="Google" id="ProtNLM"/>
    </source>
</evidence>
<sequence>MGVDKLQEQRTWASLNRKVKGDVIETIENAAIYDREGRDVTHLYDISVKTSGKKAESYRSISAIQEHERENGGFIFAFFTQARQIEDRFPQLNAQDAARVLFIGSYVAWESNRLQYANGRIIRKAGLCELVGMSAKRFSQFFKKLISEEILSESDKGELFMNPTLFFRGEIKSNGYDLSDLAHTRVFRKTIQDLYAMFKGRQLSKLGVIYKVLPFLNFETNIICFNPSESDEDLLEPMNLDNLSTLLDYGDPHKLRRALEAIKIEGKPVFLAVQNPNNRRQLRVIVNPRVVFGGSAESLKAIKVLFN</sequence>
<evidence type="ECO:0000313" key="2">
    <source>
        <dbReference type="Proteomes" id="UP001215143"/>
    </source>
</evidence>
<name>A0ABY7W557_9BACI</name>
<dbReference type="Proteomes" id="UP001215143">
    <property type="component" value="Chromosome"/>
</dbReference>